<feature type="binding site" evidence="13">
    <location>
        <position position="1182"/>
    </location>
    <ligand>
        <name>ATP</name>
        <dbReference type="ChEBI" id="CHEBI:30616"/>
    </ligand>
</feature>
<dbReference type="GO" id="GO:0000287">
    <property type="term" value="F:magnesium ion binding"/>
    <property type="evidence" value="ECO:0007669"/>
    <property type="project" value="UniProtKB-UniRule"/>
</dbReference>
<dbReference type="InterPro" id="IPR032631">
    <property type="entry name" value="P-type_ATPase_N"/>
</dbReference>
<feature type="transmembrane region" description="Helical" evidence="15">
    <location>
        <begin position="433"/>
        <end position="459"/>
    </location>
</feature>
<feature type="binding site" evidence="13">
    <location>
        <position position="665"/>
    </location>
    <ligand>
        <name>ATP</name>
        <dbReference type="ChEBI" id="CHEBI:30616"/>
    </ligand>
</feature>
<evidence type="ECO:0000256" key="12">
    <source>
        <dbReference type="PIRSR" id="PIRSR606539-1"/>
    </source>
</evidence>
<dbReference type="InterPro" id="IPR023299">
    <property type="entry name" value="ATPase_P-typ_cyto_dom_N"/>
</dbReference>
<feature type="binding site" evidence="14">
    <location>
        <position position="1208"/>
    </location>
    <ligand>
        <name>Mg(2+)</name>
        <dbReference type="ChEBI" id="CHEBI:18420"/>
    </ligand>
</feature>
<feature type="transmembrane region" description="Helical" evidence="15">
    <location>
        <begin position="1298"/>
        <end position="1318"/>
    </location>
</feature>
<dbReference type="InterPro" id="IPR008250">
    <property type="entry name" value="ATPase_P-typ_transduc_dom_A_sf"/>
</dbReference>
<evidence type="ECO:0000313" key="20">
    <source>
        <dbReference type="WBParaSite" id="jg4763"/>
    </source>
</evidence>
<dbReference type="InterPro" id="IPR023298">
    <property type="entry name" value="ATPase_P-typ_TM_dom_sf"/>
</dbReference>
<comment type="similarity">
    <text evidence="2 15">Belongs to the cation transport ATPase (P-type) (TC 3.A.3) family. Type IV subfamily.</text>
</comment>
<feature type="binding site" evidence="13">
    <location>
        <position position="560"/>
    </location>
    <ligand>
        <name>ATP</name>
        <dbReference type="ChEBI" id="CHEBI:30616"/>
    </ligand>
</feature>
<feature type="binding site" evidence="13">
    <location>
        <position position="562"/>
    </location>
    <ligand>
        <name>ATP</name>
        <dbReference type="ChEBI" id="CHEBI:30616"/>
    </ligand>
</feature>
<evidence type="ECO:0000256" key="2">
    <source>
        <dbReference type="ARBA" id="ARBA00008109"/>
    </source>
</evidence>
<feature type="binding site" evidence="14">
    <location>
        <position position="1212"/>
    </location>
    <ligand>
        <name>Mg(2+)</name>
        <dbReference type="ChEBI" id="CHEBI:18420"/>
    </ligand>
</feature>
<keyword evidence="7 14" id="KW-0460">Magnesium</keyword>
<dbReference type="PANTHER" id="PTHR24092">
    <property type="entry name" value="PROBABLE PHOSPHOLIPID-TRANSPORTING ATPASE"/>
    <property type="match status" value="1"/>
</dbReference>
<evidence type="ECO:0000256" key="14">
    <source>
        <dbReference type="PIRSR" id="PIRSR606539-3"/>
    </source>
</evidence>
<dbReference type="FunFam" id="3.40.50.1000:FF:000130">
    <property type="entry name" value="Phospholipid-transporting ATPase"/>
    <property type="match status" value="1"/>
</dbReference>
<sequence length="1415" mass="159425">MREESRSAWTSTAPFPPLNTATTHNNGSTTFSSSGSQHHTSQPAIPLTQKLKNDPPQHIVKEAFAELPISVAPGLVLFENLAAQPRPLTSSGKHLQVQKTPFSPLPIVSEADIFKESGWRLMVNRLCSCLGFGARVADTEGASGSQEVNKKSTANNAAISHRRGSGEEVKEKQRVLRANDREFNMAFDYADNYIKTSKYNLATFFPVNIIEQFGRLANFYFLVLMLLQLIPEISSVAWFSTAIPLSIVLTISAAKEGYDDYQRHQSDKQVNNRTSYIVRNGRLEEETWMNVKVGDIVRMENEHFIAADLLLLSSSEPHGLCYIETAELDGETNLKTRAALPETSSMGDIVKDISAFDGEIYCEAPNNRLDRFEGRLNYKGKQFPLDNNKLLLRGCRLRNTRWCYGLVVFAGRDTKLMMNSGKTMLKRTSLDRFLNILILGIVLFLFAMCFICAILSGVWENVTGQYFRGYLPWDLLVESVSYEKSKVFFIAFLQLFSYIILLNTVVPISLYISVEVIRLGHSWWINFDSKMYYEKTDTPAKARTTTLNEELGQVQYVFSDKTGTLTQNIMIFKKCSINGRSYGDLISARGEMLDIDEHTKYLDFSTISRWHEPAFRFYDKTLVDDTKRGVPEVHEFWRLLAICHTVMPERKTGNQLEYQAQSPDEAALTSAARNFGFVFKSRTPQSITVEVNGKEEVYEVLHILDFDNVRKRMSVIVRGGPKNDENSRKNVKLYCKGADTMIMDRLSCENTSELLKAATLQHLDKFASDGLRTLCVAFKQIDPDYCVKWMERQHEAALDVANKDARLDELYEEIEKDMILLGATAIEDKLQDGVPQCIAGLSAANIKLWVLTGDKTETAINIGYSCHLLTEDMKEVFIIDGKKKEKSKSSLRILNAELKELLAHSLFPSAYSILWNFLPFTVLIGFILSIWSFVTYICNRIGHCVGRFFGLSKNKRTDSLANFDPERQSSFYMSLPTSISDFSAPLPVPETVSFYIAQQIEALQKAEEKDESMAATSPPDASLDELLKSPVGRRASVAMANPIKSAFDRWKMVAAANGKQLSKPGSMRRNTVIGGTEFYLPPTKLQQPTINIAKITSTPPSVENGHAHSPHKLGVPGSADGYFNGQMNGHSTTPVIHGDGLAPQEGYALVINGDSLVHALKKKYEKLFLEIGCLCISVICCRVTPLQKAKVVELVKQNIKAVTLAIGDGANDVSMIKTAHIGVGISGQEGMQAVLSSDYSIGQFRYLERLLLVHGRWSYFRMSKFLRYFFYKNFSYTLTHFWYSFFCGYSAQTVYDPIMIACYNMFFTSLPVLAMGVFDQDVSDEYSLQYPKLYIPGQYNLFFNMRIFIYSIIHGMISSIVLFFIPYGAFYHAIDSSGRDMSDYPLLCFTTFTALVIVVNGQIMFDTSYWTILTS</sequence>
<dbReference type="GO" id="GO:0005802">
    <property type="term" value="C:trans-Golgi network"/>
    <property type="evidence" value="ECO:0007669"/>
    <property type="project" value="TreeGrafter"/>
</dbReference>
<keyword evidence="19" id="KW-1185">Reference proteome</keyword>
<evidence type="ECO:0000256" key="3">
    <source>
        <dbReference type="ARBA" id="ARBA00022692"/>
    </source>
</evidence>
<dbReference type="SUPFAM" id="SSF81653">
    <property type="entry name" value="Calcium ATPase, transduction domain A"/>
    <property type="match status" value="1"/>
</dbReference>
<feature type="region of interest" description="Disordered" evidence="16">
    <location>
        <begin position="1"/>
        <end position="52"/>
    </location>
</feature>
<feature type="region of interest" description="Disordered" evidence="16">
    <location>
        <begin position="141"/>
        <end position="172"/>
    </location>
</feature>
<dbReference type="SUPFAM" id="SSF56784">
    <property type="entry name" value="HAD-like"/>
    <property type="match status" value="1"/>
</dbReference>
<dbReference type="Pfam" id="PF13246">
    <property type="entry name" value="Cation_ATPase"/>
    <property type="match status" value="1"/>
</dbReference>
<feature type="compositionally biased region" description="Low complexity" evidence="16">
    <location>
        <begin position="22"/>
        <end position="42"/>
    </location>
</feature>
<reference evidence="20" key="1">
    <citation type="submission" date="2022-11" db="UniProtKB">
        <authorList>
            <consortium name="WormBaseParasite"/>
        </authorList>
    </citation>
    <scope>IDENTIFICATION</scope>
</reference>
<evidence type="ECO:0000256" key="11">
    <source>
        <dbReference type="ARBA" id="ARBA00034036"/>
    </source>
</evidence>
<dbReference type="WBParaSite" id="jg4763">
    <property type="protein sequence ID" value="jg4763"/>
    <property type="gene ID" value="jg4763"/>
</dbReference>
<feature type="binding site" evidence="13">
    <location>
        <position position="772"/>
    </location>
    <ligand>
        <name>ATP</name>
        <dbReference type="ChEBI" id="CHEBI:30616"/>
    </ligand>
</feature>
<feature type="transmembrane region" description="Helical" evidence="15">
    <location>
        <begin position="487"/>
        <end position="512"/>
    </location>
</feature>
<accession>A0A915ECR2</accession>
<evidence type="ECO:0000256" key="7">
    <source>
        <dbReference type="ARBA" id="ARBA00022842"/>
    </source>
</evidence>
<feature type="binding site" evidence="13">
    <location>
        <position position="1212"/>
    </location>
    <ligand>
        <name>ATP</name>
        <dbReference type="ChEBI" id="CHEBI:30616"/>
    </ligand>
</feature>
<feature type="binding site" evidence="13">
    <location>
        <position position="852"/>
    </location>
    <ligand>
        <name>ATP</name>
        <dbReference type="ChEBI" id="CHEBI:30616"/>
    </ligand>
</feature>
<dbReference type="GO" id="GO:0005524">
    <property type="term" value="F:ATP binding"/>
    <property type="evidence" value="ECO:0007669"/>
    <property type="project" value="UniProtKB-UniRule"/>
</dbReference>
<dbReference type="Gene3D" id="2.70.150.10">
    <property type="entry name" value="Calcium-transporting ATPase, cytoplasmic transduction domain A"/>
    <property type="match status" value="1"/>
</dbReference>
<evidence type="ECO:0000256" key="4">
    <source>
        <dbReference type="ARBA" id="ARBA00022723"/>
    </source>
</evidence>
<dbReference type="EC" id="7.6.2.1" evidence="15"/>
<keyword evidence="10 15" id="KW-0472">Membrane</keyword>
<evidence type="ECO:0000256" key="5">
    <source>
        <dbReference type="ARBA" id="ARBA00022741"/>
    </source>
</evidence>
<dbReference type="GO" id="GO:0140326">
    <property type="term" value="F:ATPase-coupled intramembrane lipid transporter activity"/>
    <property type="evidence" value="ECO:0007669"/>
    <property type="project" value="UniProtKB-EC"/>
</dbReference>
<evidence type="ECO:0000256" key="6">
    <source>
        <dbReference type="ARBA" id="ARBA00022840"/>
    </source>
</evidence>
<dbReference type="InterPro" id="IPR018303">
    <property type="entry name" value="ATPase_P-typ_P_site"/>
</dbReference>
<dbReference type="GO" id="GO:0016887">
    <property type="term" value="F:ATP hydrolysis activity"/>
    <property type="evidence" value="ECO:0007669"/>
    <property type="project" value="InterPro"/>
</dbReference>
<keyword evidence="5 13" id="KW-0547">Nucleotide-binding</keyword>
<keyword evidence="6 13" id="KW-0067">ATP-binding</keyword>
<feature type="domain" description="P-type ATPase C-terminal" evidence="18">
    <location>
        <begin position="1234"/>
        <end position="1414"/>
    </location>
</feature>
<evidence type="ECO:0000259" key="18">
    <source>
        <dbReference type="Pfam" id="PF16212"/>
    </source>
</evidence>
<dbReference type="PROSITE" id="PS00154">
    <property type="entry name" value="ATPASE_E1_E2"/>
    <property type="match status" value="1"/>
</dbReference>
<feature type="binding site" evidence="13">
    <location>
        <position position="706"/>
    </location>
    <ligand>
        <name>ATP</name>
        <dbReference type="ChEBI" id="CHEBI:30616"/>
    </ligand>
</feature>
<dbReference type="InterPro" id="IPR032630">
    <property type="entry name" value="P_typ_ATPase_c"/>
</dbReference>
<comment type="cofactor">
    <cofactor evidence="14">
        <name>Mg(2+)</name>
        <dbReference type="ChEBI" id="CHEBI:18420"/>
    </cofactor>
</comment>
<dbReference type="SUPFAM" id="SSF81665">
    <property type="entry name" value="Calcium ATPase, transmembrane domain M"/>
    <property type="match status" value="1"/>
</dbReference>
<feature type="domain" description="P-type ATPase N-terminal" evidence="17">
    <location>
        <begin position="177"/>
        <end position="241"/>
    </location>
</feature>
<dbReference type="InterPro" id="IPR001757">
    <property type="entry name" value="P_typ_ATPase"/>
</dbReference>
<feature type="transmembrane region" description="Helical" evidence="15">
    <location>
        <begin position="1347"/>
        <end position="1374"/>
    </location>
</feature>
<comment type="subcellular location">
    <subcellularLocation>
        <location evidence="1 15">Membrane</location>
        <topology evidence="1 15">Multi-pass membrane protein</topology>
    </subcellularLocation>
</comment>
<comment type="catalytic activity">
    <reaction evidence="11 15">
        <text>ATP + H2O + phospholipidSide 1 = ADP + phosphate + phospholipidSide 2.</text>
        <dbReference type="EC" id="7.6.2.1"/>
    </reaction>
</comment>
<feature type="active site" description="4-aspartylphosphate intermediate" evidence="12">
    <location>
        <position position="560"/>
    </location>
</feature>
<feature type="binding site" evidence="14">
    <location>
        <position position="560"/>
    </location>
    <ligand>
        <name>Mg(2+)</name>
        <dbReference type="ChEBI" id="CHEBI:18420"/>
    </ligand>
</feature>
<dbReference type="NCBIfam" id="TIGR01494">
    <property type="entry name" value="ATPase_P-type"/>
    <property type="match status" value="1"/>
</dbReference>
<proteinExistence type="inferred from homology"/>
<evidence type="ECO:0000259" key="17">
    <source>
        <dbReference type="Pfam" id="PF16209"/>
    </source>
</evidence>
<feature type="binding site" evidence="13">
    <location>
        <position position="854"/>
    </location>
    <ligand>
        <name>ATP</name>
        <dbReference type="ChEBI" id="CHEBI:30616"/>
    </ligand>
</feature>
<dbReference type="GO" id="GO:0005886">
    <property type="term" value="C:plasma membrane"/>
    <property type="evidence" value="ECO:0007669"/>
    <property type="project" value="TreeGrafter"/>
</dbReference>
<keyword evidence="4 14" id="KW-0479">Metal-binding</keyword>
<feature type="transmembrane region" description="Helical" evidence="15">
    <location>
        <begin position="1386"/>
        <end position="1405"/>
    </location>
</feature>
<dbReference type="NCBIfam" id="TIGR01652">
    <property type="entry name" value="ATPase-Plipid"/>
    <property type="match status" value="1"/>
</dbReference>
<feature type="transmembrane region" description="Helical" evidence="15">
    <location>
        <begin position="1268"/>
        <end position="1286"/>
    </location>
</feature>
<feature type="binding site" evidence="13">
    <location>
        <position position="1211"/>
    </location>
    <ligand>
        <name>ATP</name>
        <dbReference type="ChEBI" id="CHEBI:30616"/>
    </ligand>
</feature>
<dbReference type="PANTHER" id="PTHR24092:SF190">
    <property type="entry name" value="PHOSPHOLIPID-TRANSPORTING ATPASE"/>
    <property type="match status" value="1"/>
</dbReference>
<feature type="binding site" evidence="13">
    <location>
        <position position="561"/>
    </location>
    <ligand>
        <name>ATP</name>
        <dbReference type="ChEBI" id="CHEBI:30616"/>
    </ligand>
</feature>
<protein>
    <recommendedName>
        <fullName evidence="15">Phospholipid-transporting ATPase</fullName>
        <ecNumber evidence="15">7.6.2.1</ecNumber>
    </recommendedName>
</protein>
<feature type="compositionally biased region" description="Polar residues" evidence="16">
    <location>
        <begin position="142"/>
        <end position="158"/>
    </location>
</feature>
<evidence type="ECO:0000256" key="10">
    <source>
        <dbReference type="ARBA" id="ARBA00023136"/>
    </source>
</evidence>
<dbReference type="Pfam" id="PF16212">
    <property type="entry name" value="PhoLip_ATPase_C"/>
    <property type="match status" value="1"/>
</dbReference>
<dbReference type="Gene3D" id="3.40.50.1000">
    <property type="entry name" value="HAD superfamily/HAD-like"/>
    <property type="match status" value="2"/>
</dbReference>
<evidence type="ECO:0000256" key="8">
    <source>
        <dbReference type="ARBA" id="ARBA00022967"/>
    </source>
</evidence>
<evidence type="ECO:0000256" key="1">
    <source>
        <dbReference type="ARBA" id="ARBA00004141"/>
    </source>
</evidence>
<evidence type="ECO:0000256" key="9">
    <source>
        <dbReference type="ARBA" id="ARBA00022989"/>
    </source>
</evidence>
<name>A0A915ECR2_9BILA</name>
<feature type="binding site" evidence="13">
    <location>
        <position position="1188"/>
    </location>
    <ligand>
        <name>ATP</name>
        <dbReference type="ChEBI" id="CHEBI:30616"/>
    </ligand>
</feature>
<dbReference type="GO" id="GO:0007030">
    <property type="term" value="P:Golgi organization"/>
    <property type="evidence" value="ECO:0007669"/>
    <property type="project" value="TreeGrafter"/>
</dbReference>
<dbReference type="Proteomes" id="UP000887574">
    <property type="component" value="Unplaced"/>
</dbReference>
<dbReference type="InterPro" id="IPR023214">
    <property type="entry name" value="HAD_sf"/>
</dbReference>
<dbReference type="SUPFAM" id="SSF81660">
    <property type="entry name" value="Metal cation-transporting ATPase, ATP-binding domain N"/>
    <property type="match status" value="1"/>
</dbReference>
<evidence type="ECO:0000256" key="16">
    <source>
        <dbReference type="SAM" id="MobiDB-lite"/>
    </source>
</evidence>
<dbReference type="GO" id="GO:0045332">
    <property type="term" value="P:phospholipid translocation"/>
    <property type="evidence" value="ECO:0007669"/>
    <property type="project" value="TreeGrafter"/>
</dbReference>
<feature type="binding site" evidence="14">
    <location>
        <position position="562"/>
    </location>
    <ligand>
        <name>Mg(2+)</name>
        <dbReference type="ChEBI" id="CHEBI:18420"/>
    </ligand>
</feature>
<feature type="binding site" evidence="13">
    <location>
        <position position="853"/>
    </location>
    <ligand>
        <name>ATP</name>
        <dbReference type="ChEBI" id="CHEBI:30616"/>
    </ligand>
</feature>
<keyword evidence="9 15" id="KW-1133">Transmembrane helix</keyword>
<feature type="binding site" evidence="13">
    <location>
        <position position="736"/>
    </location>
    <ligand>
        <name>ATP</name>
        <dbReference type="ChEBI" id="CHEBI:30616"/>
    </ligand>
</feature>
<feature type="transmembrane region" description="Helical" evidence="15">
    <location>
        <begin position="913"/>
        <end position="934"/>
    </location>
</feature>
<keyword evidence="3 15" id="KW-0812">Transmembrane</keyword>
<dbReference type="Pfam" id="PF16209">
    <property type="entry name" value="PhoLip_ATPase_N"/>
    <property type="match status" value="1"/>
</dbReference>
<evidence type="ECO:0000313" key="19">
    <source>
        <dbReference type="Proteomes" id="UP000887574"/>
    </source>
</evidence>
<dbReference type="FunFam" id="3.40.50.1000:FF:000001">
    <property type="entry name" value="Phospholipid-transporting ATPase IC"/>
    <property type="match status" value="1"/>
</dbReference>
<dbReference type="InterPro" id="IPR006539">
    <property type="entry name" value="P-type_ATPase_IV"/>
</dbReference>
<evidence type="ECO:0000256" key="13">
    <source>
        <dbReference type="PIRSR" id="PIRSR606539-2"/>
    </source>
</evidence>
<evidence type="ECO:0000256" key="15">
    <source>
        <dbReference type="RuleBase" id="RU362033"/>
    </source>
</evidence>
<dbReference type="FunFam" id="2.70.150.10:FF:000025">
    <property type="entry name" value="Phospholipid-transporting ATPase"/>
    <property type="match status" value="1"/>
</dbReference>
<dbReference type="InterPro" id="IPR036412">
    <property type="entry name" value="HAD-like_sf"/>
</dbReference>
<keyword evidence="8 15" id="KW-1278">Translocase</keyword>
<organism evidence="19 20">
    <name type="scientific">Ditylenchus dipsaci</name>
    <dbReference type="NCBI Taxonomy" id="166011"/>
    <lineage>
        <taxon>Eukaryota</taxon>
        <taxon>Metazoa</taxon>
        <taxon>Ecdysozoa</taxon>
        <taxon>Nematoda</taxon>
        <taxon>Chromadorea</taxon>
        <taxon>Rhabditida</taxon>
        <taxon>Tylenchina</taxon>
        <taxon>Tylenchomorpha</taxon>
        <taxon>Sphaerularioidea</taxon>
        <taxon>Anguinidae</taxon>
        <taxon>Anguininae</taxon>
        <taxon>Ditylenchus</taxon>
    </lineage>
</organism>
<dbReference type="Gene3D" id="3.40.1110.10">
    <property type="entry name" value="Calcium-transporting ATPase, cytoplasmic domain N"/>
    <property type="match status" value="1"/>
</dbReference>